<evidence type="ECO:0000313" key="2">
    <source>
        <dbReference type="Proteomes" id="UP001732700"/>
    </source>
</evidence>
<name>A0ACD5ZW00_AVESA</name>
<protein>
    <submittedName>
        <fullName evidence="1">Uncharacterized protein</fullName>
    </submittedName>
</protein>
<proteinExistence type="predicted"/>
<organism evidence="1 2">
    <name type="scientific">Avena sativa</name>
    <name type="common">Oat</name>
    <dbReference type="NCBI Taxonomy" id="4498"/>
    <lineage>
        <taxon>Eukaryota</taxon>
        <taxon>Viridiplantae</taxon>
        <taxon>Streptophyta</taxon>
        <taxon>Embryophyta</taxon>
        <taxon>Tracheophyta</taxon>
        <taxon>Spermatophyta</taxon>
        <taxon>Magnoliopsida</taxon>
        <taxon>Liliopsida</taxon>
        <taxon>Poales</taxon>
        <taxon>Poaceae</taxon>
        <taxon>BOP clade</taxon>
        <taxon>Pooideae</taxon>
        <taxon>Poodae</taxon>
        <taxon>Poeae</taxon>
        <taxon>Poeae Chloroplast Group 1 (Aveneae type)</taxon>
        <taxon>Aveninae</taxon>
        <taxon>Avena</taxon>
    </lineage>
</organism>
<dbReference type="Proteomes" id="UP001732700">
    <property type="component" value="Chromosome 7A"/>
</dbReference>
<keyword evidence="2" id="KW-1185">Reference proteome</keyword>
<accession>A0ACD5ZW00</accession>
<evidence type="ECO:0000313" key="1">
    <source>
        <dbReference type="EnsemblPlants" id="AVESA.00010b.r2.7AG1215810.1.CDS.1"/>
    </source>
</evidence>
<reference evidence="1" key="1">
    <citation type="submission" date="2021-05" db="EMBL/GenBank/DDBJ databases">
        <authorList>
            <person name="Scholz U."/>
            <person name="Mascher M."/>
            <person name="Fiebig A."/>
        </authorList>
    </citation>
    <scope>NUCLEOTIDE SEQUENCE [LARGE SCALE GENOMIC DNA]</scope>
</reference>
<dbReference type="EnsemblPlants" id="AVESA.00010b.r2.7AG1215810.1">
    <property type="protein sequence ID" value="AVESA.00010b.r2.7AG1215810.1.CDS.1"/>
    <property type="gene ID" value="AVESA.00010b.r2.7AG1215810"/>
</dbReference>
<sequence>MLPDNSFPGMKTVKLKETVAMTCWYLWWTRHQRTHNESVSPIHKCKLSILAITANAGKVNKARMMGVKWTRPEARVLKLNVDASFYADSCAGSVGAVIRDYEGNFVAAKSVLLPHVHSAALSEARAMRVGMSLASSLGCNRIITESDSIETIEAYSANRDAGLRARQFSQIVWT</sequence>
<reference evidence="1" key="2">
    <citation type="submission" date="2025-09" db="UniProtKB">
        <authorList>
            <consortium name="EnsemblPlants"/>
        </authorList>
    </citation>
    <scope>IDENTIFICATION</scope>
</reference>